<evidence type="ECO:0000313" key="6">
    <source>
        <dbReference type="EMBL" id="VUZ50199.1"/>
    </source>
</evidence>
<dbReference type="GO" id="GO:0032979">
    <property type="term" value="P:protein insertion into mitochondrial inner membrane from matrix"/>
    <property type="evidence" value="ECO:0007669"/>
    <property type="project" value="TreeGrafter"/>
</dbReference>
<dbReference type="EMBL" id="CABIJS010000355">
    <property type="protein sequence ID" value="VUZ50199.1"/>
    <property type="molecule type" value="Genomic_DNA"/>
</dbReference>
<feature type="transmembrane region" description="Helical" evidence="5">
    <location>
        <begin position="257"/>
        <end position="280"/>
    </location>
</feature>
<dbReference type="InterPro" id="IPR001708">
    <property type="entry name" value="YidC/ALB3/OXA1/COX18"/>
</dbReference>
<reference evidence="6 7" key="1">
    <citation type="submission" date="2019-07" db="EMBL/GenBank/DDBJ databases">
        <authorList>
            <person name="Jastrzebski P J."/>
            <person name="Paukszto L."/>
            <person name="Jastrzebski P J."/>
        </authorList>
    </citation>
    <scope>NUCLEOTIDE SEQUENCE [LARGE SCALE GENOMIC DNA]</scope>
    <source>
        <strain evidence="6 7">WMS-il1</strain>
    </source>
</reference>
<evidence type="ECO:0000256" key="1">
    <source>
        <dbReference type="ARBA" id="ARBA00004141"/>
    </source>
</evidence>
<evidence type="ECO:0000256" key="5">
    <source>
        <dbReference type="SAM" id="Phobius"/>
    </source>
</evidence>
<accession>A0A564YT71</accession>
<dbReference type="GO" id="GO:0033617">
    <property type="term" value="P:mitochondrial respiratory chain complex IV assembly"/>
    <property type="evidence" value="ECO:0007669"/>
    <property type="project" value="TreeGrafter"/>
</dbReference>
<evidence type="ECO:0000256" key="3">
    <source>
        <dbReference type="ARBA" id="ARBA00022989"/>
    </source>
</evidence>
<dbReference type="Proteomes" id="UP000321570">
    <property type="component" value="Unassembled WGS sequence"/>
</dbReference>
<dbReference type="GO" id="GO:0005743">
    <property type="term" value="C:mitochondrial inner membrane"/>
    <property type="evidence" value="ECO:0007669"/>
    <property type="project" value="TreeGrafter"/>
</dbReference>
<dbReference type="AlphaFoldDB" id="A0A564YT71"/>
<protein>
    <submittedName>
        <fullName evidence="6">Uncharacterized protein</fullName>
    </submittedName>
</protein>
<gene>
    <name evidence="6" type="ORF">WMSIL1_LOCUS9207</name>
</gene>
<sequence>MSTFAFGARHLLPQKSFSFLPSRFYSFPAVYLLSEFFNPHQFHMILVADGLRLCHDYGHFSSYGAAIVASTVILRTVSAGPLYTFTEKNQTLVTKAYCESAIEVVNSRFSIPQKDGRINLKLQQTMIRKSFIEKCQNYGCHPLKSGIFAMFQLPIWMTMTFGLRNACGIHVTPFVYWPPTIPEFVTEGLMSPTTSLGLIAATTFVTACNVEIGHLRRVYGQSMSIAIKEDPKALERGSVNASVPSHLPWQLKFAHGAGFFGTCMILVASFFAPSALVIYWCTSGSHQLILHLLHLNNRVRRFLGIPISPLDAKHPYQALWFIAKGHYRILRWMTTTTTTTSR</sequence>
<dbReference type="PANTHER" id="PTHR12428">
    <property type="entry name" value="OXA1"/>
    <property type="match status" value="1"/>
</dbReference>
<organism evidence="6 7">
    <name type="scientific">Hymenolepis diminuta</name>
    <name type="common">Rat tapeworm</name>
    <dbReference type="NCBI Taxonomy" id="6216"/>
    <lineage>
        <taxon>Eukaryota</taxon>
        <taxon>Metazoa</taxon>
        <taxon>Spiralia</taxon>
        <taxon>Lophotrochozoa</taxon>
        <taxon>Platyhelminthes</taxon>
        <taxon>Cestoda</taxon>
        <taxon>Eucestoda</taxon>
        <taxon>Cyclophyllidea</taxon>
        <taxon>Hymenolepididae</taxon>
        <taxon>Hymenolepis</taxon>
    </lineage>
</organism>
<comment type="subcellular location">
    <subcellularLocation>
        <location evidence="1">Membrane</location>
        <topology evidence="1">Multi-pass membrane protein</topology>
    </subcellularLocation>
</comment>
<dbReference type="PANTHER" id="PTHR12428:SF65">
    <property type="entry name" value="CYTOCHROME C OXIDASE ASSEMBLY PROTEIN COX18, MITOCHONDRIAL"/>
    <property type="match status" value="1"/>
</dbReference>
<keyword evidence="7" id="KW-1185">Reference proteome</keyword>
<keyword evidence="2 5" id="KW-0812">Transmembrane</keyword>
<dbReference type="GO" id="GO:0032977">
    <property type="term" value="F:membrane insertase activity"/>
    <property type="evidence" value="ECO:0007669"/>
    <property type="project" value="InterPro"/>
</dbReference>
<proteinExistence type="predicted"/>
<keyword evidence="3 5" id="KW-1133">Transmembrane helix</keyword>
<evidence type="ECO:0000256" key="4">
    <source>
        <dbReference type="ARBA" id="ARBA00023136"/>
    </source>
</evidence>
<keyword evidence="4 5" id="KW-0472">Membrane</keyword>
<evidence type="ECO:0000313" key="7">
    <source>
        <dbReference type="Proteomes" id="UP000321570"/>
    </source>
</evidence>
<name>A0A564YT71_HYMDI</name>
<evidence type="ECO:0000256" key="2">
    <source>
        <dbReference type="ARBA" id="ARBA00022692"/>
    </source>
</evidence>